<dbReference type="InterPro" id="IPR002931">
    <property type="entry name" value="Transglutaminase-like"/>
</dbReference>
<dbReference type="InterPro" id="IPR038765">
    <property type="entry name" value="Papain-like_cys_pep_sf"/>
</dbReference>
<dbReference type="PANTHER" id="PTHR33490:SF1">
    <property type="entry name" value="SLL1233 PROTEIN"/>
    <property type="match status" value="1"/>
</dbReference>
<name>A0ABW4P452_9NOCA</name>
<dbReference type="SMART" id="SM00460">
    <property type="entry name" value="TGc"/>
    <property type="match status" value="1"/>
</dbReference>
<proteinExistence type="predicted"/>
<dbReference type="Pfam" id="PF08379">
    <property type="entry name" value="Bact_transglu_N"/>
    <property type="match status" value="1"/>
</dbReference>
<evidence type="ECO:0000259" key="2">
    <source>
        <dbReference type="SMART" id="SM00460"/>
    </source>
</evidence>
<feature type="region of interest" description="Disordered" evidence="1">
    <location>
        <begin position="698"/>
        <end position="721"/>
    </location>
</feature>
<evidence type="ECO:0000313" key="3">
    <source>
        <dbReference type="EMBL" id="MFD1812801.1"/>
    </source>
</evidence>
<keyword evidence="4" id="KW-1185">Reference proteome</keyword>
<evidence type="ECO:0000256" key="1">
    <source>
        <dbReference type="SAM" id="MobiDB-lite"/>
    </source>
</evidence>
<organism evidence="3 4">
    <name type="scientific">Rhodococcus gannanensis</name>
    <dbReference type="NCBI Taxonomy" id="1960308"/>
    <lineage>
        <taxon>Bacteria</taxon>
        <taxon>Bacillati</taxon>
        <taxon>Actinomycetota</taxon>
        <taxon>Actinomycetes</taxon>
        <taxon>Mycobacteriales</taxon>
        <taxon>Nocardiaceae</taxon>
        <taxon>Rhodococcus</taxon>
    </lineage>
</organism>
<sequence>MGIKVALEHRTVYEFDRVVDVHPHVIRLRPAPHTRTPIEAYSLTVEPKGHFVNWQQDAFGNFLARVVFPERTRRMSITVGLVADLEVVNPFDFFIEEYAEHFGWEYPPELTAELEPYLRPVDEGEPGSGPGEVVRKWLQGFHIPSEIRTIDVLVTLNQALERDIDYSIRMEPGVQSPDRTLTTAVGSCRDSAWLLVSVLRQLGLAARFVSGYLVQLVSDEEALDGPSGPTEDFTDLHAWAEVYVPGAGWIGLDPTSGLFAGEGHIPLSAAPHPTSAAAITGATGTCESTLDYSNTVTRFHEDPRVTLPYTDAQWERILAAGAALDERAVASDLRLTVGGEPTFVSVDRHGDPEWTTDADGEHKRERASDLADRLRRIYAPNGLVMRGQGKWYPGEPLPRWQIALLWRKDGGDLWRDPTLLADPWDPDRVHATPAAGAQALADDLARRLGLPADVVQPAYEDPLARLHRFVRQPAGPPPPDDEDLPPGVDGAAARQALLDTLDTAVTTPTAWVIPLEWDDAESRWDSGRWAMRRGRIVLVEGDSPAGLRLPIRSIAWDQPDPRADADPLDDRPPLLFQPTSRPAVPVTSSPAVDMPTALVTEVRGGELYVFLPPLGALEEFSDLVAAVEQSCAATGLRVVVEGYDPPDDGRLQSLSVTPDPGVIEVNVQPTGSFAEQLELTETLYAQARAARLGAETFDVDGTHSGTGGGNHITLGGERPSESPLLRRPDLLVSMVTYWQRHPSLSYLFSGRFIGPTSQAPRVDEGRPETLYELEIAFAEIARLSGDGDAAPSPWIVDRALRHLLTDVTGNTHRAEFCIDKLYSPDSARGRLGVLELRGFEMPPHPRLAMVQSLLVRGLVARFWDAPVRAPLIRHGANLHGRHLLPHFVASDIADVAADLRAHGVDFDTAWLDPFLEFRFPKLGFVQAGPVGLELRSAIEPWNVLGEEATAGGTARYVDSSVERVQVTVTGADAGRYVVTCNGVPLSLLETGKDDVQVAGVRYRAWQPPSALHPTIEVHSPLVFDVVDLESGRSRGGCTYHVVHPGGRAYDTSPVNAVEAHSRRGRRFENHGFTPGDVDLAELAETQSRLAVDRTAPGILDLRRIDTART</sequence>
<dbReference type="RefSeq" id="WP_378485330.1">
    <property type="nucleotide sequence ID" value="NZ_JBHUFB010000010.1"/>
</dbReference>
<comment type="caution">
    <text evidence="3">The sequence shown here is derived from an EMBL/GenBank/DDBJ whole genome shotgun (WGS) entry which is preliminary data.</text>
</comment>
<dbReference type="Gene3D" id="3.10.620.30">
    <property type="match status" value="1"/>
</dbReference>
<dbReference type="Pfam" id="PF01841">
    <property type="entry name" value="Transglut_core"/>
    <property type="match status" value="1"/>
</dbReference>
<dbReference type="InterPro" id="IPR013589">
    <property type="entry name" value="Bac_transglu_N"/>
</dbReference>
<dbReference type="Proteomes" id="UP001597286">
    <property type="component" value="Unassembled WGS sequence"/>
</dbReference>
<accession>A0ABW4P452</accession>
<feature type="region of interest" description="Disordered" evidence="1">
    <location>
        <begin position="470"/>
        <end position="489"/>
    </location>
</feature>
<dbReference type="InterPro" id="IPR018667">
    <property type="entry name" value="DUF2126"/>
</dbReference>
<protein>
    <submittedName>
        <fullName evidence="3">DUF2126 domain-containing protein</fullName>
    </submittedName>
</protein>
<feature type="domain" description="Transglutaminase-like" evidence="2">
    <location>
        <begin position="180"/>
        <end position="256"/>
    </location>
</feature>
<reference evidence="4" key="1">
    <citation type="journal article" date="2019" name="Int. J. Syst. Evol. Microbiol.">
        <title>The Global Catalogue of Microorganisms (GCM) 10K type strain sequencing project: providing services to taxonomists for standard genome sequencing and annotation.</title>
        <authorList>
            <consortium name="The Broad Institute Genomics Platform"/>
            <consortium name="The Broad Institute Genome Sequencing Center for Infectious Disease"/>
            <person name="Wu L."/>
            <person name="Ma J."/>
        </authorList>
    </citation>
    <scope>NUCLEOTIDE SEQUENCE [LARGE SCALE GENOMIC DNA]</scope>
    <source>
        <strain evidence="4">DT72</strain>
    </source>
</reference>
<dbReference type="EMBL" id="JBHUFB010000010">
    <property type="protein sequence ID" value="MFD1812801.1"/>
    <property type="molecule type" value="Genomic_DNA"/>
</dbReference>
<evidence type="ECO:0000313" key="4">
    <source>
        <dbReference type="Proteomes" id="UP001597286"/>
    </source>
</evidence>
<gene>
    <name evidence="3" type="ORF">ACFSJG_11295</name>
</gene>
<dbReference type="PANTHER" id="PTHR33490">
    <property type="entry name" value="BLR5614 PROTEIN-RELATED"/>
    <property type="match status" value="1"/>
</dbReference>
<dbReference type="SUPFAM" id="SSF54001">
    <property type="entry name" value="Cysteine proteinases"/>
    <property type="match status" value="1"/>
</dbReference>
<dbReference type="Pfam" id="PF09899">
    <property type="entry name" value="DUF2126"/>
    <property type="match status" value="1"/>
</dbReference>